<dbReference type="HOGENOM" id="CLU_984960_0_0_1"/>
<reference evidence="2" key="1">
    <citation type="journal article" date="2013" name="Nature">
        <title>Pan genome of the phytoplankton Emiliania underpins its global distribution.</title>
        <authorList>
            <person name="Read B.A."/>
            <person name="Kegel J."/>
            <person name="Klute M.J."/>
            <person name="Kuo A."/>
            <person name="Lefebvre S.C."/>
            <person name="Maumus F."/>
            <person name="Mayer C."/>
            <person name="Miller J."/>
            <person name="Monier A."/>
            <person name="Salamov A."/>
            <person name="Young J."/>
            <person name="Aguilar M."/>
            <person name="Claverie J.M."/>
            <person name="Frickenhaus S."/>
            <person name="Gonzalez K."/>
            <person name="Herman E.K."/>
            <person name="Lin Y.C."/>
            <person name="Napier J."/>
            <person name="Ogata H."/>
            <person name="Sarno A.F."/>
            <person name="Shmutz J."/>
            <person name="Schroeder D."/>
            <person name="de Vargas C."/>
            <person name="Verret F."/>
            <person name="von Dassow P."/>
            <person name="Valentin K."/>
            <person name="Van de Peer Y."/>
            <person name="Wheeler G."/>
            <person name="Dacks J.B."/>
            <person name="Delwiche C.F."/>
            <person name="Dyhrman S.T."/>
            <person name="Glockner G."/>
            <person name="John U."/>
            <person name="Richards T."/>
            <person name="Worden A.Z."/>
            <person name="Zhang X."/>
            <person name="Grigoriev I.V."/>
            <person name="Allen A.E."/>
            <person name="Bidle K."/>
            <person name="Borodovsky M."/>
            <person name="Bowler C."/>
            <person name="Brownlee C."/>
            <person name="Cock J.M."/>
            <person name="Elias M."/>
            <person name="Gladyshev V.N."/>
            <person name="Groth M."/>
            <person name="Guda C."/>
            <person name="Hadaegh A."/>
            <person name="Iglesias-Rodriguez M.D."/>
            <person name="Jenkins J."/>
            <person name="Jones B.M."/>
            <person name="Lawson T."/>
            <person name="Leese F."/>
            <person name="Lindquist E."/>
            <person name="Lobanov A."/>
            <person name="Lomsadze A."/>
            <person name="Malik S.B."/>
            <person name="Marsh M.E."/>
            <person name="Mackinder L."/>
            <person name="Mock T."/>
            <person name="Mueller-Roeber B."/>
            <person name="Pagarete A."/>
            <person name="Parker M."/>
            <person name="Probert I."/>
            <person name="Quesneville H."/>
            <person name="Raines C."/>
            <person name="Rensing S.A."/>
            <person name="Riano-Pachon D.M."/>
            <person name="Richier S."/>
            <person name="Rokitta S."/>
            <person name="Shiraiwa Y."/>
            <person name="Soanes D.M."/>
            <person name="van der Giezen M."/>
            <person name="Wahlund T.M."/>
            <person name="Williams B."/>
            <person name="Wilson W."/>
            <person name="Wolfe G."/>
            <person name="Wurch L.L."/>
        </authorList>
    </citation>
    <scope>NUCLEOTIDE SEQUENCE</scope>
</reference>
<reference evidence="1" key="2">
    <citation type="submission" date="2024-10" db="UniProtKB">
        <authorList>
            <consortium name="EnsemblProtists"/>
        </authorList>
    </citation>
    <scope>IDENTIFICATION</scope>
</reference>
<dbReference type="GeneID" id="17250143"/>
<accession>A0A0D3HYA8</accession>
<evidence type="ECO:0000313" key="2">
    <source>
        <dbReference type="Proteomes" id="UP000013827"/>
    </source>
</evidence>
<protein>
    <recommendedName>
        <fullName evidence="3">Hemerythrin-like domain-containing protein</fullName>
    </recommendedName>
</protein>
<keyword evidence="2" id="KW-1185">Reference proteome</keyword>
<dbReference type="PaxDb" id="2903-EOD03993"/>
<dbReference type="RefSeq" id="XP_005756422.1">
    <property type="nucleotide sequence ID" value="XM_005756365.1"/>
</dbReference>
<dbReference type="EnsemblProtists" id="EOD03993">
    <property type="protein sequence ID" value="EOD03993"/>
    <property type="gene ID" value="EMIHUDRAFT_471318"/>
</dbReference>
<dbReference type="AlphaFoldDB" id="A0A0D3HYA8"/>
<name>A0A0D3HYA8_EMIH1</name>
<evidence type="ECO:0008006" key="3">
    <source>
        <dbReference type="Google" id="ProtNLM"/>
    </source>
</evidence>
<dbReference type="Gene3D" id="1.20.120.520">
    <property type="entry name" value="nmb1532 protein domain like"/>
    <property type="match status" value="1"/>
</dbReference>
<proteinExistence type="predicted"/>
<dbReference type="Proteomes" id="UP000013827">
    <property type="component" value="Unassembled WGS sequence"/>
</dbReference>
<dbReference type="KEGG" id="ehx:EMIHUDRAFT_471318"/>
<sequence length="283" mass="30825">MYVLLAAAPSFLPAPRTPACGRVGLSPRGSACAFFGPAQYVDPLAPKGLEQFAGSMTSRVWYLPPDKSDWAALLFCARHEAIRHELLRLERLVPVLQYKDKADPAFDALEELHANYCDAAIRFTHQLEEEALWPAIGEVLEVPADIQERTTVGGTYRTPVQWAESDYEELREAFASHNVNTIRQVLPAFAEKAGSLMEEQERRLAALLRESGRGPEWGEQLQAKLDEFAATHPFGATMQQLSVGAAQPTKLRECVGPASGGGEAAAARAALLQRVTGESAVVA</sequence>
<evidence type="ECO:0000313" key="1">
    <source>
        <dbReference type="EnsemblProtists" id="EOD03993"/>
    </source>
</evidence>
<organism evidence="1 2">
    <name type="scientific">Emiliania huxleyi (strain CCMP1516)</name>
    <dbReference type="NCBI Taxonomy" id="280463"/>
    <lineage>
        <taxon>Eukaryota</taxon>
        <taxon>Haptista</taxon>
        <taxon>Haptophyta</taxon>
        <taxon>Prymnesiophyceae</taxon>
        <taxon>Isochrysidales</taxon>
        <taxon>Noelaerhabdaceae</taxon>
        <taxon>Emiliania</taxon>
    </lineage>
</organism>